<sequence length="178" mass="20752">MSKTFKNNKELLKSGNLEKFLQIFDEKTDFLVTKKINSIYNELKFETSNLWENRCANTKCLKTSKFQSFCDKCGNAQTLQKIKSEQKEIGLNFNFSQNEKIKMIEKSFDIILEMTRKQKSKNKIRRNGGDIVFLLRNVLINASAKIKKTTKLAFDEIMKKIRKVTKLHDNSNPSVIKT</sequence>
<evidence type="ECO:0000313" key="2">
    <source>
        <dbReference type="Proteomes" id="UP001439008"/>
    </source>
</evidence>
<proteinExistence type="predicted"/>
<organism evidence="1 2">
    <name type="scientific">Bonamia ostreae</name>
    <dbReference type="NCBI Taxonomy" id="126728"/>
    <lineage>
        <taxon>Eukaryota</taxon>
        <taxon>Sar</taxon>
        <taxon>Rhizaria</taxon>
        <taxon>Endomyxa</taxon>
        <taxon>Ascetosporea</taxon>
        <taxon>Haplosporida</taxon>
        <taxon>Bonamia</taxon>
    </lineage>
</organism>
<reference evidence="1 2" key="1">
    <citation type="journal article" date="2024" name="BMC Biol.">
        <title>Comparative genomics of Ascetosporea gives new insight into the evolutionary basis for animal parasitism in Rhizaria.</title>
        <authorList>
            <person name="Hiltunen Thoren M."/>
            <person name="Onut-Brannstrom I."/>
            <person name="Alfjorden A."/>
            <person name="Peckova H."/>
            <person name="Swords F."/>
            <person name="Hooper C."/>
            <person name="Holzer A.S."/>
            <person name="Bass D."/>
            <person name="Burki F."/>
        </authorList>
    </citation>
    <scope>NUCLEOTIDE SEQUENCE [LARGE SCALE GENOMIC DNA]</scope>
    <source>
        <strain evidence="1">20-A016</strain>
    </source>
</reference>
<accession>A0ABV2ARJ7</accession>
<evidence type="ECO:0000313" key="1">
    <source>
        <dbReference type="EMBL" id="MES1922296.1"/>
    </source>
</evidence>
<dbReference type="Proteomes" id="UP001439008">
    <property type="component" value="Unassembled WGS sequence"/>
</dbReference>
<protein>
    <submittedName>
        <fullName evidence="1">Uncharacterized protein</fullName>
    </submittedName>
</protein>
<gene>
    <name evidence="1" type="ORF">MHBO_003805</name>
</gene>
<keyword evidence="2" id="KW-1185">Reference proteome</keyword>
<dbReference type="EMBL" id="JBDODL010002538">
    <property type="protein sequence ID" value="MES1922296.1"/>
    <property type="molecule type" value="Genomic_DNA"/>
</dbReference>
<comment type="caution">
    <text evidence="1">The sequence shown here is derived from an EMBL/GenBank/DDBJ whole genome shotgun (WGS) entry which is preliminary data.</text>
</comment>
<name>A0ABV2ARJ7_9EUKA</name>